<keyword evidence="1" id="KW-0614">Plasmid</keyword>
<dbReference type="RefSeq" id="WP_201083753.1">
    <property type="nucleotide sequence ID" value="NZ_CP067423.1"/>
</dbReference>
<name>A0ABX7BIG7_9PROT</name>
<dbReference type="EMBL" id="CP067423">
    <property type="protein sequence ID" value="QQP93879.1"/>
    <property type="molecule type" value="Genomic_DNA"/>
</dbReference>
<accession>A0ABX7BIG7</accession>
<protein>
    <submittedName>
        <fullName evidence="1">Uncharacterized protein</fullName>
    </submittedName>
</protein>
<dbReference type="Proteomes" id="UP000595197">
    <property type="component" value="Plasmid pTT6-3"/>
</dbReference>
<proteinExistence type="predicted"/>
<keyword evidence="2" id="KW-1185">Reference proteome</keyword>
<sequence>MTREHTIQGNLNAPKPVISGTATVTFEENMAEARKNIEDTHRILKESEPNAKVIEEWLNRRRQEQV</sequence>
<geneLocation type="plasmid" evidence="1 2">
    <name>pTT6-3</name>
</geneLocation>
<reference evidence="1" key="1">
    <citation type="submission" date="2021-02" db="EMBL/GenBank/DDBJ databases">
        <title>Skermanella TT6 skin isolate.</title>
        <authorList>
            <person name="Lee K."/>
            <person name="Ganzorig M."/>
        </authorList>
    </citation>
    <scope>NUCLEOTIDE SEQUENCE</scope>
    <source>
        <strain evidence="1">TT6</strain>
    </source>
</reference>
<evidence type="ECO:0000313" key="2">
    <source>
        <dbReference type="Proteomes" id="UP000595197"/>
    </source>
</evidence>
<evidence type="ECO:0000313" key="1">
    <source>
        <dbReference type="EMBL" id="QQP93879.1"/>
    </source>
</evidence>
<organism evidence="1 2">
    <name type="scientific">Skermanella cutis</name>
    <dbReference type="NCBI Taxonomy" id="2775420"/>
    <lineage>
        <taxon>Bacteria</taxon>
        <taxon>Pseudomonadati</taxon>
        <taxon>Pseudomonadota</taxon>
        <taxon>Alphaproteobacteria</taxon>
        <taxon>Rhodospirillales</taxon>
        <taxon>Azospirillaceae</taxon>
        <taxon>Skermanella</taxon>
    </lineage>
</organism>
<gene>
    <name evidence="1" type="ORF">IGS68_33730</name>
</gene>